<dbReference type="RefSeq" id="WP_265381650.1">
    <property type="nucleotide sequence ID" value="NZ_CP110615.1"/>
</dbReference>
<dbReference type="InterPro" id="IPR000462">
    <property type="entry name" value="CDP-OH_P_trans"/>
</dbReference>
<dbReference type="InterPro" id="IPR043130">
    <property type="entry name" value="CDP-OH_PTrfase_TM_dom"/>
</dbReference>
<evidence type="ECO:0000313" key="3">
    <source>
        <dbReference type="Proteomes" id="UP001164965"/>
    </source>
</evidence>
<accession>A0ABY6NX74</accession>
<proteinExistence type="predicted"/>
<sequence>MPERADWSQGHHGIDPDEVPFVRGWLRVVDLACRPLVALRVPPDAVTAAGLLFSLVVPVLAGAGLLGWAVAAVLVSVLLDGLDGAVALRTDRVSSYGRALDSACDRVSELAWWVALVLGAGVPWWAAAVLAVLTLVPEAWRARTGRLGALTVWERPTRTILVVVGLAFAGLDLGRVTGLVGVGLAVVGGGQLALAVRRQGS</sequence>
<dbReference type="Pfam" id="PF01066">
    <property type="entry name" value="CDP-OH_P_transf"/>
    <property type="match status" value="1"/>
</dbReference>
<feature type="transmembrane region" description="Helical" evidence="1">
    <location>
        <begin position="50"/>
        <end position="79"/>
    </location>
</feature>
<evidence type="ECO:0000256" key="1">
    <source>
        <dbReference type="SAM" id="Phobius"/>
    </source>
</evidence>
<organism evidence="2 3">
    <name type="scientific">Rhodococcus antarcticus</name>
    <dbReference type="NCBI Taxonomy" id="2987751"/>
    <lineage>
        <taxon>Bacteria</taxon>
        <taxon>Bacillati</taxon>
        <taxon>Actinomycetota</taxon>
        <taxon>Actinomycetes</taxon>
        <taxon>Mycobacteriales</taxon>
        <taxon>Nocardiaceae</taxon>
        <taxon>Rhodococcus</taxon>
    </lineage>
</organism>
<feature type="transmembrane region" description="Helical" evidence="1">
    <location>
        <begin position="157"/>
        <end position="173"/>
    </location>
</feature>
<keyword evidence="1" id="KW-1133">Transmembrane helix</keyword>
<dbReference type="Gene3D" id="1.20.120.1760">
    <property type="match status" value="1"/>
</dbReference>
<protein>
    <submittedName>
        <fullName evidence="2">CDP-alcohol phosphatidyltransferase family protein</fullName>
    </submittedName>
</protein>
<keyword evidence="1" id="KW-0472">Membrane</keyword>
<reference evidence="2" key="1">
    <citation type="submission" date="2022-10" db="EMBL/GenBank/DDBJ databases">
        <title>Rhodococcus sp.75.</title>
        <authorList>
            <person name="Sun M."/>
        </authorList>
    </citation>
    <scope>NUCLEOTIDE SEQUENCE</scope>
    <source>
        <strain evidence="2">75</strain>
    </source>
</reference>
<gene>
    <name evidence="2" type="ORF">RHODO2019_09920</name>
</gene>
<feature type="transmembrane region" description="Helical" evidence="1">
    <location>
        <begin position="110"/>
        <end position="136"/>
    </location>
</feature>
<dbReference type="EMBL" id="CP110615">
    <property type="protein sequence ID" value="UZJ23543.1"/>
    <property type="molecule type" value="Genomic_DNA"/>
</dbReference>
<keyword evidence="3" id="KW-1185">Reference proteome</keyword>
<dbReference type="Proteomes" id="UP001164965">
    <property type="component" value="Chromosome"/>
</dbReference>
<name>A0ABY6NX74_9NOCA</name>
<evidence type="ECO:0000313" key="2">
    <source>
        <dbReference type="EMBL" id="UZJ23543.1"/>
    </source>
</evidence>
<keyword evidence="1" id="KW-0812">Transmembrane</keyword>